<evidence type="ECO:0000256" key="2">
    <source>
        <dbReference type="ARBA" id="ARBA00006739"/>
    </source>
</evidence>
<dbReference type="Gene3D" id="3.90.550.10">
    <property type="entry name" value="Spore Coat Polysaccharide Biosynthesis Protein SpsA, Chain A"/>
    <property type="match status" value="1"/>
</dbReference>
<evidence type="ECO:0000313" key="8">
    <source>
        <dbReference type="Proteomes" id="UP000597656"/>
    </source>
</evidence>
<keyword evidence="8" id="KW-1185">Reference proteome</keyword>
<evidence type="ECO:0000259" key="6">
    <source>
        <dbReference type="Pfam" id="PF00535"/>
    </source>
</evidence>
<organism evidence="7 8">
    <name type="scientific">Lentzea pudingi</name>
    <dbReference type="NCBI Taxonomy" id="1789439"/>
    <lineage>
        <taxon>Bacteria</taxon>
        <taxon>Bacillati</taxon>
        <taxon>Actinomycetota</taxon>
        <taxon>Actinomycetes</taxon>
        <taxon>Pseudonocardiales</taxon>
        <taxon>Pseudonocardiaceae</taxon>
        <taxon>Lentzea</taxon>
    </lineage>
</organism>
<dbReference type="InterPro" id="IPR029044">
    <property type="entry name" value="Nucleotide-diphossugar_trans"/>
</dbReference>
<keyword evidence="5" id="KW-0472">Membrane</keyword>
<comment type="caution">
    <text evidence="7">The sequence shown here is derived from an EMBL/GenBank/DDBJ whole genome shotgun (WGS) entry which is preliminary data.</text>
</comment>
<evidence type="ECO:0000256" key="5">
    <source>
        <dbReference type="SAM" id="Phobius"/>
    </source>
</evidence>
<sequence length="343" mass="37850">MLPADLPTVSAIVLAWKSEPWLRRCVTALLGSEKVAVEVVLVDNGCTDDDVEVLSELDGVTVVRPGENLGYSGGNNAGVKVSTGEYVALINGDAIVEPGTLARLVQELQDRPDVGIAAASVRLAEDPTLLNSRGNMVHVLGISWVGGLGEPETRTAPTDTAGAMGAGLVTTRAHWDRLGGFFEHYFAYHEDADLSIRTWRLGLRVVNVPDAVVVHRYEFARNNNKYYLVERNRLMFVLTLWSGRALALLAPALLALELAMVALAVKEGWLKDKARGWAWLWRHRKDLRARRSLARKAQTVPDSEWMKVLTSELNTPLINVPKVVLTPLNAVTTAYWKLIRRFV</sequence>
<feature type="transmembrane region" description="Helical" evidence="5">
    <location>
        <begin position="241"/>
        <end position="265"/>
    </location>
</feature>
<dbReference type="CDD" id="cd04186">
    <property type="entry name" value="GT_2_like_c"/>
    <property type="match status" value="1"/>
</dbReference>
<keyword evidence="4" id="KW-0808">Transferase</keyword>
<evidence type="ECO:0000313" key="7">
    <source>
        <dbReference type="EMBL" id="GGM99921.1"/>
    </source>
</evidence>
<feature type="domain" description="Glycosyltransferase 2-like" evidence="6">
    <location>
        <begin position="10"/>
        <end position="119"/>
    </location>
</feature>
<accession>A0ABQ2I4H4</accession>
<keyword evidence="5" id="KW-1133">Transmembrane helix</keyword>
<name>A0ABQ2I4H4_9PSEU</name>
<keyword evidence="5" id="KW-0812">Transmembrane</keyword>
<dbReference type="RefSeq" id="WP_189156520.1">
    <property type="nucleotide sequence ID" value="NZ_BMNC01000005.1"/>
</dbReference>
<evidence type="ECO:0000256" key="4">
    <source>
        <dbReference type="ARBA" id="ARBA00022679"/>
    </source>
</evidence>
<keyword evidence="3" id="KW-0328">Glycosyltransferase</keyword>
<gene>
    <name evidence="7" type="ORF">GCM10011609_42820</name>
</gene>
<dbReference type="PANTHER" id="PTHR43179:SF12">
    <property type="entry name" value="GALACTOFURANOSYLTRANSFERASE GLFT2"/>
    <property type="match status" value="1"/>
</dbReference>
<evidence type="ECO:0000256" key="3">
    <source>
        <dbReference type="ARBA" id="ARBA00022676"/>
    </source>
</evidence>
<evidence type="ECO:0000256" key="1">
    <source>
        <dbReference type="ARBA" id="ARBA00004776"/>
    </source>
</evidence>
<dbReference type="PANTHER" id="PTHR43179">
    <property type="entry name" value="RHAMNOSYLTRANSFERASE WBBL"/>
    <property type="match status" value="1"/>
</dbReference>
<comment type="pathway">
    <text evidence="1">Cell wall biogenesis; cell wall polysaccharide biosynthesis.</text>
</comment>
<dbReference type="Proteomes" id="UP000597656">
    <property type="component" value="Unassembled WGS sequence"/>
</dbReference>
<dbReference type="Pfam" id="PF00535">
    <property type="entry name" value="Glycos_transf_2"/>
    <property type="match status" value="1"/>
</dbReference>
<dbReference type="SUPFAM" id="SSF53448">
    <property type="entry name" value="Nucleotide-diphospho-sugar transferases"/>
    <property type="match status" value="1"/>
</dbReference>
<proteinExistence type="inferred from homology"/>
<protein>
    <recommendedName>
        <fullName evidence="6">Glycosyltransferase 2-like domain-containing protein</fullName>
    </recommendedName>
</protein>
<reference evidence="8" key="1">
    <citation type="journal article" date="2019" name="Int. J. Syst. Evol. Microbiol.">
        <title>The Global Catalogue of Microorganisms (GCM) 10K type strain sequencing project: providing services to taxonomists for standard genome sequencing and annotation.</title>
        <authorList>
            <consortium name="The Broad Institute Genomics Platform"/>
            <consortium name="The Broad Institute Genome Sequencing Center for Infectious Disease"/>
            <person name="Wu L."/>
            <person name="Ma J."/>
        </authorList>
    </citation>
    <scope>NUCLEOTIDE SEQUENCE [LARGE SCALE GENOMIC DNA]</scope>
    <source>
        <strain evidence="8">CGMCC 4.7319</strain>
    </source>
</reference>
<comment type="similarity">
    <text evidence="2">Belongs to the glycosyltransferase 2 family.</text>
</comment>
<dbReference type="InterPro" id="IPR001173">
    <property type="entry name" value="Glyco_trans_2-like"/>
</dbReference>
<dbReference type="EMBL" id="BMNC01000005">
    <property type="protein sequence ID" value="GGM99921.1"/>
    <property type="molecule type" value="Genomic_DNA"/>
</dbReference>